<gene>
    <name evidence="8" type="primary">pdhA</name>
    <name evidence="10" type="ORF">SAMN05661077_0906</name>
</gene>
<evidence type="ECO:0000256" key="1">
    <source>
        <dbReference type="ARBA" id="ARBA00001964"/>
    </source>
</evidence>
<dbReference type="PATRIC" id="fig|381306.5.peg.885"/>
<organism evidence="10 11">
    <name type="scientific">Thiohalorhabdus denitrificans</name>
    <dbReference type="NCBI Taxonomy" id="381306"/>
    <lineage>
        <taxon>Bacteria</taxon>
        <taxon>Pseudomonadati</taxon>
        <taxon>Pseudomonadota</taxon>
        <taxon>Gammaproteobacteria</taxon>
        <taxon>Thiohalorhabdales</taxon>
        <taxon>Thiohalorhabdaceae</taxon>
        <taxon>Thiohalorhabdus</taxon>
    </lineage>
</organism>
<accession>A0A0P9ELX1</accession>
<evidence type="ECO:0000256" key="5">
    <source>
        <dbReference type="ARBA" id="ARBA00023002"/>
    </source>
</evidence>
<dbReference type="OrthoDB" id="9766715at2"/>
<comment type="subunit">
    <text evidence="2 8">Heterodimer of an alpha and a beta chain.</text>
</comment>
<dbReference type="CDD" id="cd02000">
    <property type="entry name" value="TPP_E1_PDC_ADC_BCADC"/>
    <property type="match status" value="1"/>
</dbReference>
<dbReference type="GO" id="GO:0004739">
    <property type="term" value="F:pyruvate dehydrogenase (acetyl-transferring) activity"/>
    <property type="evidence" value="ECO:0007669"/>
    <property type="project" value="UniProtKB-UniRule"/>
</dbReference>
<dbReference type="EC" id="1.2.4.1" evidence="3 8"/>
<comment type="catalytic activity">
    <reaction evidence="8">
        <text>N(6)-[(R)-lipoyl]-L-lysyl-[protein] + pyruvate + H(+) = N(6)-[(R)-S(8)-acetyldihydrolipoyl]-L-lysyl-[protein] + CO2</text>
        <dbReference type="Rhea" id="RHEA:19189"/>
        <dbReference type="Rhea" id="RHEA-COMP:10474"/>
        <dbReference type="Rhea" id="RHEA-COMP:10478"/>
        <dbReference type="ChEBI" id="CHEBI:15361"/>
        <dbReference type="ChEBI" id="CHEBI:15378"/>
        <dbReference type="ChEBI" id="CHEBI:16526"/>
        <dbReference type="ChEBI" id="CHEBI:83099"/>
        <dbReference type="ChEBI" id="CHEBI:83111"/>
        <dbReference type="EC" id="1.2.4.1"/>
    </reaction>
</comment>
<evidence type="ECO:0000256" key="3">
    <source>
        <dbReference type="ARBA" id="ARBA00012281"/>
    </source>
</evidence>
<dbReference type="PANTHER" id="PTHR11516:SF60">
    <property type="entry name" value="PYRUVATE DEHYDROGENASE E1 COMPONENT SUBUNIT ALPHA"/>
    <property type="match status" value="1"/>
</dbReference>
<dbReference type="AlphaFoldDB" id="A0A0P9ELX1"/>
<evidence type="ECO:0000256" key="7">
    <source>
        <dbReference type="ARBA" id="ARBA00023317"/>
    </source>
</evidence>
<dbReference type="Gene3D" id="3.40.50.970">
    <property type="match status" value="1"/>
</dbReference>
<evidence type="ECO:0000256" key="8">
    <source>
        <dbReference type="RuleBase" id="RU361139"/>
    </source>
</evidence>
<dbReference type="Proteomes" id="UP000183104">
    <property type="component" value="Unassembled WGS sequence"/>
</dbReference>
<dbReference type="PANTHER" id="PTHR11516">
    <property type="entry name" value="PYRUVATE DEHYDROGENASE E1 COMPONENT, ALPHA SUBUNIT BACTERIAL AND ORGANELLAR"/>
    <property type="match status" value="1"/>
</dbReference>
<dbReference type="SUPFAM" id="SSF52518">
    <property type="entry name" value="Thiamin diphosphate-binding fold (THDP-binding)"/>
    <property type="match status" value="1"/>
</dbReference>
<feature type="domain" description="Dehydrogenase E1 component" evidence="9">
    <location>
        <begin position="12"/>
        <end position="310"/>
    </location>
</feature>
<keyword evidence="11" id="KW-1185">Reference proteome</keyword>
<keyword evidence="7 8" id="KW-0670">Pyruvate</keyword>
<evidence type="ECO:0000256" key="2">
    <source>
        <dbReference type="ARBA" id="ARBA00011870"/>
    </source>
</evidence>
<dbReference type="STRING" id="381306.AN478_10640"/>
<evidence type="ECO:0000259" key="9">
    <source>
        <dbReference type="Pfam" id="PF00676"/>
    </source>
</evidence>
<dbReference type="Pfam" id="PF00676">
    <property type="entry name" value="E1_dh"/>
    <property type="match status" value="1"/>
</dbReference>
<dbReference type="InterPro" id="IPR017597">
    <property type="entry name" value="Pyrv_DH_E1_asu_subgrp-y"/>
</dbReference>
<protein>
    <recommendedName>
        <fullName evidence="4 8">Pyruvate dehydrogenase E1 component subunit alpha</fullName>
        <ecNumber evidence="3 8">1.2.4.1</ecNumber>
    </recommendedName>
</protein>
<keyword evidence="6 8" id="KW-0786">Thiamine pyrophosphate</keyword>
<dbReference type="InterPro" id="IPR001017">
    <property type="entry name" value="DH_E1"/>
</dbReference>
<dbReference type="InterPro" id="IPR050642">
    <property type="entry name" value="PDH_E1_Alpha_Subunit"/>
</dbReference>
<evidence type="ECO:0000256" key="4">
    <source>
        <dbReference type="ARBA" id="ARBA00014159"/>
    </source>
</evidence>
<sequence>MEAADRKRLLQEMVFARRFEERTAEAYHHRDIGGFLHLYPGQEACAFGVLEQARMGHDYVITGYRDHVHALKCGADPKEVMAELYGKETGSSRGRGGSMHIFDVKNHFMGGYALVGEPYPLAAGLAKGIKMKGTDQIAICFLGDGANNQGTFHETLNMAQLWELPVLFVCENNLYAIGTSLERSTPAHDQYLRAQSYKMEADQVDGQDIDTVMEAAEKAVDFVRSGKGPYFLELMTYRLRGHSMSDSGRGYRSEDEIKQWMERDPIYLFRDRLVEEGVLTADEFEQMDKDAQQHVDDEVIPFAENSPEPDVGDLHKYVLSDDDSCAMGQIAGGGK</sequence>
<comment type="cofactor">
    <cofactor evidence="1 8">
        <name>thiamine diphosphate</name>
        <dbReference type="ChEBI" id="CHEBI:58937"/>
    </cofactor>
</comment>
<name>A0A0P9ELX1_9GAMM</name>
<dbReference type="GO" id="GO:0006086">
    <property type="term" value="P:pyruvate decarboxylation to acetyl-CoA"/>
    <property type="evidence" value="ECO:0007669"/>
    <property type="project" value="InterPro"/>
</dbReference>
<dbReference type="InterPro" id="IPR029061">
    <property type="entry name" value="THDP-binding"/>
</dbReference>
<dbReference type="EMBL" id="FMUN01000002">
    <property type="protein sequence ID" value="SCX97656.1"/>
    <property type="molecule type" value="Genomic_DNA"/>
</dbReference>
<proteinExistence type="predicted"/>
<evidence type="ECO:0000256" key="6">
    <source>
        <dbReference type="ARBA" id="ARBA00023052"/>
    </source>
</evidence>
<dbReference type="RefSeq" id="WP_054966586.1">
    <property type="nucleotide sequence ID" value="NZ_FMUN01000002.1"/>
</dbReference>
<evidence type="ECO:0000313" key="11">
    <source>
        <dbReference type="Proteomes" id="UP000183104"/>
    </source>
</evidence>
<evidence type="ECO:0000313" key="10">
    <source>
        <dbReference type="EMBL" id="SCX97656.1"/>
    </source>
</evidence>
<keyword evidence="5 8" id="KW-0560">Oxidoreductase</keyword>
<dbReference type="NCBIfam" id="TIGR03182">
    <property type="entry name" value="PDH_E1_alph_y"/>
    <property type="match status" value="1"/>
</dbReference>
<reference evidence="11" key="1">
    <citation type="submission" date="2016-10" db="EMBL/GenBank/DDBJ databases">
        <authorList>
            <person name="Varghese N."/>
        </authorList>
    </citation>
    <scope>NUCLEOTIDE SEQUENCE [LARGE SCALE GENOMIC DNA]</scope>
    <source>
        <strain evidence="11">HL 19</strain>
    </source>
</reference>
<comment type="function">
    <text evidence="8">The pyruvate dehydrogenase complex catalyzes the overall conversion of pyruvate to acetyl-CoA and CO(2).</text>
</comment>